<organism evidence="2 3">
    <name type="scientific">Cupriavidus pauculus</name>
    <dbReference type="NCBI Taxonomy" id="82633"/>
    <lineage>
        <taxon>Bacteria</taxon>
        <taxon>Pseudomonadati</taxon>
        <taxon>Pseudomonadota</taxon>
        <taxon>Betaproteobacteria</taxon>
        <taxon>Burkholderiales</taxon>
        <taxon>Burkholderiaceae</taxon>
        <taxon>Cupriavidus</taxon>
    </lineage>
</organism>
<accession>A0A5P2HBT2</accession>
<evidence type="ECO:0000313" key="3">
    <source>
        <dbReference type="Proteomes" id="UP000322822"/>
    </source>
</evidence>
<keyword evidence="1" id="KW-0732">Signal</keyword>
<evidence type="ECO:0000256" key="1">
    <source>
        <dbReference type="SAM" id="SignalP"/>
    </source>
</evidence>
<dbReference type="RefSeq" id="WP_150374582.1">
    <property type="nucleotide sequence ID" value="NZ_CP044067.1"/>
</dbReference>
<reference evidence="2 3" key="1">
    <citation type="submission" date="2019-09" db="EMBL/GenBank/DDBJ databases">
        <title>FDA dAtabase for Regulatory Grade micrObial Sequences (FDA-ARGOS): Supporting development and validation of Infectious Disease Dx tests.</title>
        <authorList>
            <person name="Sciortino C."/>
            <person name="Tallon L."/>
            <person name="Sadzewicz L."/>
            <person name="Vavikolanu K."/>
            <person name="Mehta A."/>
            <person name="Aluvathingal J."/>
            <person name="Nadendla S."/>
            <person name="Nandy P."/>
            <person name="Geyer C."/>
            <person name="Yan Y."/>
            <person name="Sichtig H."/>
        </authorList>
    </citation>
    <scope>NUCLEOTIDE SEQUENCE [LARGE SCALE GENOMIC DNA]</scope>
    <source>
        <strain evidence="2 3">FDAARGOS_664</strain>
    </source>
</reference>
<feature type="chain" id="PRO_5024825049" evidence="1">
    <location>
        <begin position="20"/>
        <end position="170"/>
    </location>
</feature>
<dbReference type="EMBL" id="CP044067">
    <property type="protein sequence ID" value="QET04520.1"/>
    <property type="molecule type" value="Genomic_DNA"/>
</dbReference>
<protein>
    <submittedName>
        <fullName evidence="2">Malto-oligosyltrehalose synthase</fullName>
    </submittedName>
</protein>
<evidence type="ECO:0000313" key="2">
    <source>
        <dbReference type="EMBL" id="QET04520.1"/>
    </source>
</evidence>
<name>A0A5P2HBT2_9BURK</name>
<feature type="signal peptide" evidence="1">
    <location>
        <begin position="1"/>
        <end position="19"/>
    </location>
</feature>
<sequence length="170" mass="18275">MNLSSIFVTLCLASSVAVSSTPVEKQPLSISPRDFVQQFNAIAQKDGAGLKLPEFRMKAGWHRAMPSTGVSVLVRAADTGHALDEIVVVCQAVEHCLETISTTARAVDESADPDLLQHFIAARIAAQLTDVALVMSGLVYAVVAPTDEDFVALVIRPYQPQMELTAQRQA</sequence>
<dbReference type="Proteomes" id="UP000322822">
    <property type="component" value="Chromosome 2"/>
</dbReference>
<dbReference type="OrthoDB" id="8964106at2"/>
<dbReference type="AlphaFoldDB" id="A0A5P2HBT2"/>
<gene>
    <name evidence="2" type="ORF">FOB72_20635</name>
</gene>
<proteinExistence type="predicted"/>